<gene>
    <name evidence="1" type="ORF">K0M31_017271</name>
</gene>
<dbReference type="EMBL" id="JAHYIQ010000006">
    <property type="protein sequence ID" value="KAK1130966.1"/>
    <property type="molecule type" value="Genomic_DNA"/>
</dbReference>
<accession>A0AA40G4J8</accession>
<reference evidence="1" key="1">
    <citation type="submission" date="2021-10" db="EMBL/GenBank/DDBJ databases">
        <title>Melipona bicolor Genome sequencing and assembly.</title>
        <authorList>
            <person name="Araujo N.S."/>
            <person name="Arias M.C."/>
        </authorList>
    </citation>
    <scope>NUCLEOTIDE SEQUENCE</scope>
    <source>
        <strain evidence="1">USP_2M_L1-L4_2017</strain>
        <tissue evidence="1">Whole body</tissue>
    </source>
</reference>
<organism evidence="1 2">
    <name type="scientific">Melipona bicolor</name>
    <dbReference type="NCBI Taxonomy" id="60889"/>
    <lineage>
        <taxon>Eukaryota</taxon>
        <taxon>Metazoa</taxon>
        <taxon>Ecdysozoa</taxon>
        <taxon>Arthropoda</taxon>
        <taxon>Hexapoda</taxon>
        <taxon>Insecta</taxon>
        <taxon>Pterygota</taxon>
        <taxon>Neoptera</taxon>
        <taxon>Endopterygota</taxon>
        <taxon>Hymenoptera</taxon>
        <taxon>Apocrita</taxon>
        <taxon>Aculeata</taxon>
        <taxon>Apoidea</taxon>
        <taxon>Anthophila</taxon>
        <taxon>Apidae</taxon>
        <taxon>Melipona</taxon>
    </lineage>
</organism>
<name>A0AA40G4J8_9HYME</name>
<evidence type="ECO:0000313" key="2">
    <source>
        <dbReference type="Proteomes" id="UP001177670"/>
    </source>
</evidence>
<dbReference type="Proteomes" id="UP001177670">
    <property type="component" value="Unassembled WGS sequence"/>
</dbReference>
<protein>
    <submittedName>
        <fullName evidence="1">Uncharacterized protein</fullName>
    </submittedName>
</protein>
<proteinExistence type="predicted"/>
<dbReference type="AlphaFoldDB" id="A0AA40G4J8"/>
<evidence type="ECO:0000313" key="1">
    <source>
        <dbReference type="EMBL" id="KAK1130966.1"/>
    </source>
</evidence>
<sequence>MNVEKEREREGKKRDENASSIYLVRTRLVSEKKERVCSFRSLERAKGNPVCEEFRPGERQVCTVLHYSPPGPGRILFAIKKPDGLVPASDIPQILTAKSRRQRDEPRRSGFKG</sequence>
<comment type="caution">
    <text evidence="1">The sequence shown here is derived from an EMBL/GenBank/DDBJ whole genome shotgun (WGS) entry which is preliminary data.</text>
</comment>
<keyword evidence="2" id="KW-1185">Reference proteome</keyword>